<sequence length="136" mass="15160">MGWWALLLIWFGVGSDASGNKVVWVRMALRGMSGPEVKNALLPPIGDLPQIIRFGLKSVIRKKPCQLFDDFTACRSQKGVYPVIIVDVFSTGTDEHPMTAVVPWNEAVVEYSNLCPVTVHVHAPSVIYRVSHKRML</sequence>
<dbReference type="EMBL" id="PCWN01000001">
    <property type="protein sequence ID" value="PIR04568.1"/>
    <property type="molecule type" value="Genomic_DNA"/>
</dbReference>
<organism evidence="1 2">
    <name type="scientific">Candidatus Magasanikbacteria bacterium CG11_big_fil_rev_8_21_14_0_20_39_34</name>
    <dbReference type="NCBI Taxonomy" id="1974653"/>
    <lineage>
        <taxon>Bacteria</taxon>
        <taxon>Candidatus Magasanikiibacteriota</taxon>
    </lineage>
</organism>
<dbReference type="Proteomes" id="UP000229600">
    <property type="component" value="Unassembled WGS sequence"/>
</dbReference>
<name>A0A2H0N6Q8_9BACT</name>
<gene>
    <name evidence="1" type="ORF">COV59_00380</name>
</gene>
<evidence type="ECO:0000313" key="1">
    <source>
        <dbReference type="EMBL" id="PIR04568.1"/>
    </source>
</evidence>
<reference evidence="1 2" key="1">
    <citation type="submission" date="2017-09" db="EMBL/GenBank/DDBJ databases">
        <title>Depth-based differentiation of microbial function through sediment-hosted aquifers and enrichment of novel symbionts in the deep terrestrial subsurface.</title>
        <authorList>
            <person name="Probst A.J."/>
            <person name="Ladd B."/>
            <person name="Jarett J.K."/>
            <person name="Geller-Mcgrath D.E."/>
            <person name="Sieber C.M."/>
            <person name="Emerson J.B."/>
            <person name="Anantharaman K."/>
            <person name="Thomas B.C."/>
            <person name="Malmstrom R."/>
            <person name="Stieglmeier M."/>
            <person name="Klingl A."/>
            <person name="Woyke T."/>
            <person name="Ryan C.M."/>
            <person name="Banfield J.F."/>
        </authorList>
    </citation>
    <scope>NUCLEOTIDE SEQUENCE [LARGE SCALE GENOMIC DNA]</scope>
    <source>
        <strain evidence="1">CG11_big_fil_rev_8_21_14_0_20_39_34</strain>
    </source>
</reference>
<dbReference type="AlphaFoldDB" id="A0A2H0N6Q8"/>
<accession>A0A2H0N6Q8</accession>
<evidence type="ECO:0000313" key="2">
    <source>
        <dbReference type="Proteomes" id="UP000229600"/>
    </source>
</evidence>
<proteinExistence type="predicted"/>
<comment type="caution">
    <text evidence="1">The sequence shown here is derived from an EMBL/GenBank/DDBJ whole genome shotgun (WGS) entry which is preliminary data.</text>
</comment>
<protein>
    <submittedName>
        <fullName evidence="1">Uncharacterized protein</fullName>
    </submittedName>
</protein>